<gene>
    <name evidence="3" type="ORF">A3G33_05940</name>
</gene>
<evidence type="ECO:0000256" key="1">
    <source>
        <dbReference type="ARBA" id="ARBA00023002"/>
    </source>
</evidence>
<dbReference type="GO" id="GO:0016903">
    <property type="term" value="F:oxidoreductase activity, acting on the aldehyde or oxo group of donors"/>
    <property type="evidence" value="ECO:0007669"/>
    <property type="project" value="InterPro"/>
</dbReference>
<dbReference type="Gene3D" id="3.40.920.10">
    <property type="entry name" value="Pyruvate-ferredoxin oxidoreductase, PFOR, domain III"/>
    <property type="match status" value="1"/>
</dbReference>
<evidence type="ECO:0000313" key="3">
    <source>
        <dbReference type="EMBL" id="OGW99330.1"/>
    </source>
</evidence>
<keyword evidence="1" id="KW-0560">Oxidoreductase</keyword>
<evidence type="ECO:0000313" key="4">
    <source>
        <dbReference type="Proteomes" id="UP000178187"/>
    </source>
</evidence>
<proteinExistence type="predicted"/>
<dbReference type="PANTHER" id="PTHR42730">
    <property type="entry name" value="2-OXOGLUTARATE SYNTHASE SUBUNIT KORC"/>
    <property type="match status" value="1"/>
</dbReference>
<dbReference type="EMBL" id="MHFR01000009">
    <property type="protein sequence ID" value="OGW99330.1"/>
    <property type="molecule type" value="Genomic_DNA"/>
</dbReference>
<sequence>MINLFKKFFRKKADSPSDRYEICISGSGGQGIILAGIILAKAALKDGKNAVQTQSYGPESRGGASRCEVVVSEGEIDYPKLMGVDLLLALTQEALTKQIPNLKAGAITIYDSVYIKEPPKNLENCFAIPFTQLAMSEFQNRLVANMIALGALVGISCVVSRDAVQSALISHVRESFRDLNIKALLRGFEEADRHLAEKGNK</sequence>
<dbReference type="AlphaFoldDB" id="A0A1G1L2E9"/>
<dbReference type="InterPro" id="IPR019752">
    <property type="entry name" value="Pyrv/ketoisovalerate_OxRed_cat"/>
</dbReference>
<dbReference type="InterPro" id="IPR002869">
    <property type="entry name" value="Pyrv_flavodox_OxRed_cen"/>
</dbReference>
<dbReference type="Proteomes" id="UP000178187">
    <property type="component" value="Unassembled WGS sequence"/>
</dbReference>
<feature type="domain" description="Pyruvate/ketoisovalerate oxidoreductase catalytic" evidence="2">
    <location>
        <begin position="28"/>
        <end position="189"/>
    </location>
</feature>
<name>A0A1G1L2E9_9BACT</name>
<dbReference type="InterPro" id="IPR052554">
    <property type="entry name" value="2-oxoglutarate_synth_KorC"/>
</dbReference>
<reference evidence="3 4" key="1">
    <citation type="journal article" date="2016" name="Nat. Commun.">
        <title>Thousands of microbial genomes shed light on interconnected biogeochemical processes in an aquifer system.</title>
        <authorList>
            <person name="Anantharaman K."/>
            <person name="Brown C.T."/>
            <person name="Hug L.A."/>
            <person name="Sharon I."/>
            <person name="Castelle C.J."/>
            <person name="Probst A.J."/>
            <person name="Thomas B.C."/>
            <person name="Singh A."/>
            <person name="Wilkins M.J."/>
            <person name="Karaoz U."/>
            <person name="Brodie E.L."/>
            <person name="Williams K.H."/>
            <person name="Hubbard S.S."/>
            <person name="Banfield J.F."/>
        </authorList>
    </citation>
    <scope>NUCLEOTIDE SEQUENCE [LARGE SCALE GENOMIC DNA]</scope>
</reference>
<evidence type="ECO:0000259" key="2">
    <source>
        <dbReference type="Pfam" id="PF01558"/>
    </source>
</evidence>
<organism evidence="3 4">
    <name type="scientific">Candidatus Danuiimicrobium aquiferis</name>
    <dbReference type="NCBI Taxonomy" id="1801832"/>
    <lineage>
        <taxon>Bacteria</taxon>
        <taxon>Pseudomonadati</taxon>
        <taxon>Candidatus Omnitrophota</taxon>
        <taxon>Candidatus Danuiimicrobium</taxon>
    </lineage>
</organism>
<dbReference type="PANTHER" id="PTHR42730:SF1">
    <property type="entry name" value="2-OXOGLUTARATE SYNTHASE SUBUNIT KORC"/>
    <property type="match status" value="1"/>
</dbReference>
<dbReference type="SUPFAM" id="SSF53323">
    <property type="entry name" value="Pyruvate-ferredoxin oxidoreductase, PFOR, domain III"/>
    <property type="match status" value="1"/>
</dbReference>
<dbReference type="Pfam" id="PF01558">
    <property type="entry name" value="POR"/>
    <property type="match status" value="1"/>
</dbReference>
<protein>
    <recommendedName>
        <fullName evidence="2">Pyruvate/ketoisovalerate oxidoreductase catalytic domain-containing protein</fullName>
    </recommendedName>
</protein>
<accession>A0A1G1L2E9</accession>
<comment type="caution">
    <text evidence="3">The sequence shown here is derived from an EMBL/GenBank/DDBJ whole genome shotgun (WGS) entry which is preliminary data.</text>
</comment>